<evidence type="ECO:0000256" key="12">
    <source>
        <dbReference type="RuleBase" id="RU003357"/>
    </source>
</evidence>
<keyword evidence="10 11" id="KW-0998">Cell outer membrane</keyword>
<dbReference type="SUPFAM" id="SSF56935">
    <property type="entry name" value="Porins"/>
    <property type="match status" value="1"/>
</dbReference>
<evidence type="ECO:0000256" key="10">
    <source>
        <dbReference type="ARBA" id="ARBA00023237"/>
    </source>
</evidence>
<keyword evidence="5 11" id="KW-0812">Transmembrane</keyword>
<keyword evidence="13" id="KW-0732">Signal</keyword>
<dbReference type="InterPro" id="IPR000531">
    <property type="entry name" value="Beta-barrel_TonB"/>
</dbReference>
<keyword evidence="2 11" id="KW-0813">Transport</keyword>
<name>A0A7X0J940_9SPHN</name>
<keyword evidence="6" id="KW-0408">Iron</keyword>
<dbReference type="GO" id="GO:0009279">
    <property type="term" value="C:cell outer membrane"/>
    <property type="evidence" value="ECO:0007669"/>
    <property type="project" value="UniProtKB-SubCell"/>
</dbReference>
<feature type="domain" description="TonB-dependent receptor plug" evidence="15">
    <location>
        <begin position="48"/>
        <end position="155"/>
    </location>
</feature>
<dbReference type="PANTHER" id="PTHR32552:SF81">
    <property type="entry name" value="TONB-DEPENDENT OUTER MEMBRANE RECEPTOR"/>
    <property type="match status" value="1"/>
</dbReference>
<reference evidence="16 17" key="1">
    <citation type="submission" date="2020-08" db="EMBL/GenBank/DDBJ databases">
        <title>The Agave Microbiome: Exploring the role of microbial communities in plant adaptations to desert environments.</title>
        <authorList>
            <person name="Partida-Martinez L.P."/>
        </authorList>
    </citation>
    <scope>NUCLEOTIDE SEQUENCE [LARGE SCALE GENOMIC DNA]</scope>
    <source>
        <strain evidence="16 17">AS3.13</strain>
    </source>
</reference>
<evidence type="ECO:0000259" key="14">
    <source>
        <dbReference type="Pfam" id="PF00593"/>
    </source>
</evidence>
<dbReference type="Pfam" id="PF07715">
    <property type="entry name" value="Plug"/>
    <property type="match status" value="1"/>
</dbReference>
<accession>A0A7X0J940</accession>
<keyword evidence="4" id="KW-0410">Iron transport</keyword>
<organism evidence="16 17">
    <name type="scientific">Sphingomonas endophytica</name>
    <dbReference type="NCBI Taxonomy" id="869719"/>
    <lineage>
        <taxon>Bacteria</taxon>
        <taxon>Pseudomonadati</taxon>
        <taxon>Pseudomonadota</taxon>
        <taxon>Alphaproteobacteria</taxon>
        <taxon>Sphingomonadales</taxon>
        <taxon>Sphingomonadaceae</taxon>
        <taxon>Sphingomonas</taxon>
    </lineage>
</organism>
<evidence type="ECO:0000256" key="2">
    <source>
        <dbReference type="ARBA" id="ARBA00022448"/>
    </source>
</evidence>
<gene>
    <name evidence="16" type="ORF">F4693_000333</name>
</gene>
<dbReference type="Pfam" id="PF00593">
    <property type="entry name" value="TonB_dep_Rec_b-barrel"/>
    <property type="match status" value="1"/>
</dbReference>
<evidence type="ECO:0000256" key="5">
    <source>
        <dbReference type="ARBA" id="ARBA00022692"/>
    </source>
</evidence>
<evidence type="ECO:0000313" key="17">
    <source>
        <dbReference type="Proteomes" id="UP000522313"/>
    </source>
</evidence>
<proteinExistence type="inferred from homology"/>
<evidence type="ECO:0000256" key="4">
    <source>
        <dbReference type="ARBA" id="ARBA00022496"/>
    </source>
</evidence>
<dbReference type="PROSITE" id="PS52016">
    <property type="entry name" value="TONB_DEPENDENT_REC_3"/>
    <property type="match status" value="1"/>
</dbReference>
<keyword evidence="7" id="KW-0406">Ion transport</keyword>
<keyword evidence="3 11" id="KW-1134">Transmembrane beta strand</keyword>
<evidence type="ECO:0000256" key="1">
    <source>
        <dbReference type="ARBA" id="ARBA00004571"/>
    </source>
</evidence>
<evidence type="ECO:0000313" key="16">
    <source>
        <dbReference type="EMBL" id="MBB6503384.1"/>
    </source>
</evidence>
<evidence type="ECO:0000256" key="13">
    <source>
        <dbReference type="SAM" id="SignalP"/>
    </source>
</evidence>
<feature type="domain" description="TonB-dependent receptor-like beta-barrel" evidence="14">
    <location>
        <begin position="251"/>
        <end position="730"/>
    </location>
</feature>
<evidence type="ECO:0000259" key="15">
    <source>
        <dbReference type="Pfam" id="PF07715"/>
    </source>
</evidence>
<keyword evidence="16" id="KW-0675">Receptor</keyword>
<evidence type="ECO:0000256" key="3">
    <source>
        <dbReference type="ARBA" id="ARBA00022452"/>
    </source>
</evidence>
<dbReference type="AlphaFoldDB" id="A0A7X0J940"/>
<dbReference type="InterPro" id="IPR012910">
    <property type="entry name" value="Plug_dom"/>
</dbReference>
<comment type="similarity">
    <text evidence="11 12">Belongs to the TonB-dependent receptor family.</text>
</comment>
<dbReference type="Proteomes" id="UP000522313">
    <property type="component" value="Unassembled WGS sequence"/>
</dbReference>
<evidence type="ECO:0000256" key="9">
    <source>
        <dbReference type="ARBA" id="ARBA00023136"/>
    </source>
</evidence>
<dbReference type="GO" id="GO:0006826">
    <property type="term" value="P:iron ion transport"/>
    <property type="evidence" value="ECO:0007669"/>
    <property type="project" value="UniProtKB-KW"/>
</dbReference>
<comment type="caution">
    <text evidence="16">The sequence shown here is derived from an EMBL/GenBank/DDBJ whole genome shotgun (WGS) entry which is preliminary data.</text>
</comment>
<reference evidence="16 17" key="2">
    <citation type="submission" date="2020-08" db="EMBL/GenBank/DDBJ databases">
        <authorList>
            <person name="Partida-Martinez L."/>
            <person name="Huntemann M."/>
            <person name="Clum A."/>
            <person name="Wang J."/>
            <person name="Palaniappan K."/>
            <person name="Ritter S."/>
            <person name="Chen I.-M."/>
            <person name="Stamatis D."/>
            <person name="Reddy T."/>
            <person name="O'Malley R."/>
            <person name="Daum C."/>
            <person name="Shapiro N."/>
            <person name="Ivanova N."/>
            <person name="Kyrpides N."/>
            <person name="Woyke T."/>
        </authorList>
    </citation>
    <scope>NUCLEOTIDE SEQUENCE [LARGE SCALE GENOMIC DNA]</scope>
    <source>
        <strain evidence="16 17">AS3.13</strain>
    </source>
</reference>
<dbReference type="InterPro" id="IPR039426">
    <property type="entry name" value="TonB-dep_rcpt-like"/>
</dbReference>
<evidence type="ECO:0000256" key="8">
    <source>
        <dbReference type="ARBA" id="ARBA00023077"/>
    </source>
</evidence>
<sequence>MKFFSCLLCTTGLIVASPGHAQQTQTTAVADTQPDDIIVTGEKSHRTLQQTTTSVAVTTPERIRQENILTVQDVYNRTANVSETYGAAGFTIRGINNQGIGAGGNADTATVYVDGAPIPRLALFGGPTDLWDVEQVEVLRGPQSTIQGLNALAGAVVLTTRDASVTDYGADGRVMWTNQDDRTFSAAIGGPLIRDELGVRVSAERRADRGLIRNVTRGGYDDKLALLNLRGKLRWTPQALPGLDVRASYNRVRRDGGYLYEYTELTTPDFYKHRQSSNDQRNRGYIRSGIAVLNIGYEIAPRVRLSGVTSFNRTATLALADGDGTAADVQYINNDSRYRTWTQELRLNYDGERLSGVLGAWAYRRAGLYDANSRVNIVTPVATITQLLQGGGFPAATARQIATAYVAVLPQIPVRYVADQPMRVRNAALFGDARLRVTDRLSLIGGFRYDHEDNRYGAETTATFNGTLPAPTVFAAAGTPLHRAVIAINRGVLALVAQAASARASNARSFDAFLPKAGISMEWTPELTTAVTVQRAYRSGGSSQNIARATLTPYDPEYSWNYEGALRSRWLDGRLTINANVFYVDWRDQQTNAFFGLNAFDYNTVNAGKSHLYGGELEVLGRVNRLLDAYVSAGHVRTRFDRFALPAGATSIIDLTGSQFPYAPRWTLAGGVNARAGAITGNVNANYRSGVYTDVGVAQGQNRLPGRTVVNARIGYDAGRWTVFAFARNLLDADYLQYRGPDGRRGIVGDPQTLGAGLEMHL</sequence>
<keyword evidence="9 11" id="KW-0472">Membrane</keyword>
<dbReference type="PANTHER" id="PTHR32552">
    <property type="entry name" value="FERRICHROME IRON RECEPTOR-RELATED"/>
    <property type="match status" value="1"/>
</dbReference>
<dbReference type="InterPro" id="IPR036942">
    <property type="entry name" value="Beta-barrel_TonB_sf"/>
</dbReference>
<evidence type="ECO:0000256" key="7">
    <source>
        <dbReference type="ARBA" id="ARBA00023065"/>
    </source>
</evidence>
<feature type="signal peptide" evidence="13">
    <location>
        <begin position="1"/>
        <end position="21"/>
    </location>
</feature>
<evidence type="ECO:0000256" key="11">
    <source>
        <dbReference type="PROSITE-ProRule" id="PRU01360"/>
    </source>
</evidence>
<protein>
    <submittedName>
        <fullName evidence="16">Outer membrane receptor protein involved in Fe transport</fullName>
    </submittedName>
</protein>
<dbReference type="Gene3D" id="2.40.170.20">
    <property type="entry name" value="TonB-dependent receptor, beta-barrel domain"/>
    <property type="match status" value="1"/>
</dbReference>
<keyword evidence="8 12" id="KW-0798">TonB box</keyword>
<feature type="chain" id="PRO_5030592584" evidence="13">
    <location>
        <begin position="22"/>
        <end position="762"/>
    </location>
</feature>
<comment type="subcellular location">
    <subcellularLocation>
        <location evidence="1 11">Cell outer membrane</location>
        <topology evidence="1 11">Multi-pass membrane protein</topology>
    </subcellularLocation>
</comment>
<evidence type="ECO:0000256" key="6">
    <source>
        <dbReference type="ARBA" id="ARBA00023004"/>
    </source>
</evidence>
<dbReference type="EMBL" id="JACHBT010000001">
    <property type="protein sequence ID" value="MBB6503384.1"/>
    <property type="molecule type" value="Genomic_DNA"/>
</dbReference>